<accession>A0A6P3HGQ2</accession>
<evidence type="ECO:0000313" key="2">
    <source>
        <dbReference type="Proteomes" id="UP000515208"/>
    </source>
</evidence>
<sequence>MSSSTLPTLVQDPPPAGSGGSHETEGARLDSGLSGLDKPAPLPAFPVSKAYLLPGQSEIPETVGIASQVPLAAFSALLHLQLPTNSPRLPACTAQAPPPHPAPLPPKHVTSFSLRPRPLPFLHFPLGGRRGLGVLKSSDFLLLSAPASLPPATMSSGSRSPRSLLGNHLISSPPPPPAFNQPASRQRGTCALQGRHSKVGGRKDNYQLSSFLWI</sequence>
<dbReference type="GeneID" id="104988646"/>
<feature type="compositionally biased region" description="Low complexity" evidence="1">
    <location>
        <begin position="150"/>
        <end position="166"/>
    </location>
</feature>
<gene>
    <name evidence="3" type="primary">LOC104988646</name>
</gene>
<evidence type="ECO:0000313" key="3">
    <source>
        <dbReference type="RefSeq" id="XP_010838329.1"/>
    </source>
</evidence>
<name>A0A6P3HGQ2_BISBB</name>
<protein>
    <submittedName>
        <fullName evidence="3">Proline-rich receptor-like protein kinase PERK9</fullName>
    </submittedName>
</protein>
<organism evidence="2 3">
    <name type="scientific">Bison bison bison</name>
    <name type="common">North American plains bison</name>
    <dbReference type="NCBI Taxonomy" id="43346"/>
    <lineage>
        <taxon>Eukaryota</taxon>
        <taxon>Metazoa</taxon>
        <taxon>Chordata</taxon>
        <taxon>Craniata</taxon>
        <taxon>Vertebrata</taxon>
        <taxon>Euteleostomi</taxon>
        <taxon>Mammalia</taxon>
        <taxon>Eutheria</taxon>
        <taxon>Laurasiatheria</taxon>
        <taxon>Artiodactyla</taxon>
        <taxon>Ruminantia</taxon>
        <taxon>Pecora</taxon>
        <taxon>Bovidae</taxon>
        <taxon>Bovinae</taxon>
        <taxon>Bison</taxon>
    </lineage>
</organism>
<dbReference type="AlphaFoldDB" id="A0A6P3HGQ2"/>
<proteinExistence type="predicted"/>
<feature type="region of interest" description="Disordered" evidence="1">
    <location>
        <begin position="150"/>
        <end position="201"/>
    </location>
</feature>
<reference evidence="3" key="1">
    <citation type="submission" date="2025-08" db="UniProtKB">
        <authorList>
            <consortium name="RefSeq"/>
        </authorList>
    </citation>
    <scope>IDENTIFICATION</scope>
    <source>
        <tissue evidence="3">Blood</tissue>
    </source>
</reference>
<dbReference type="RefSeq" id="XP_010838329.1">
    <property type="nucleotide sequence ID" value="XM_010840027.1"/>
</dbReference>
<dbReference type="Proteomes" id="UP000515208">
    <property type="component" value="Unplaced"/>
</dbReference>
<dbReference type="KEGG" id="bbis:104988646"/>
<keyword evidence="2" id="KW-1185">Reference proteome</keyword>
<evidence type="ECO:0000256" key="1">
    <source>
        <dbReference type="SAM" id="MobiDB-lite"/>
    </source>
</evidence>
<feature type="region of interest" description="Disordered" evidence="1">
    <location>
        <begin position="1"/>
        <end position="37"/>
    </location>
</feature>